<sequence>MVCIISARTRLFYPFLLLSVTRHVAQGHSWIDCLDTDRSKIYDQSASYIFGGASGCGFCAGYGEGYPGRGDPDIGTKYTYKMLKNEVEAGAPVGKAVDPNSYTDWRKRLVVCPGQIAYYSYLPNGHIVKDKKALGTQHGIYWTGQVGTSLTSTHEMTPEHLLGEHTLDFDDGNCGETFDNKGNRSSRAGDGKPCIGSFVVPEGTAPGIYNLVWFWKFWLDDVNAYKDHDMALGYFGAAYSTRIQIEVTSGGSGCPHAVPPAAPPAVIPAGAPASPAAPPATPPAVPAAAPLAGAVVHPAVTVGNAVAGEADPLLLVPHPDTTPPSTSLMVAFSAPMETVQASENMMPSPSADIHGGASSSEMPAPPGRVSLGKRCRRRMRS</sequence>
<gene>
    <name evidence="4" type="ORF">PBS001_LOCUS4636</name>
    <name evidence="3" type="ORF">PBS003_LOCUS9660</name>
</gene>
<evidence type="ECO:0008006" key="7">
    <source>
        <dbReference type="Google" id="ProtNLM"/>
    </source>
</evidence>
<feature type="compositionally biased region" description="Basic residues" evidence="1">
    <location>
        <begin position="371"/>
        <end position="381"/>
    </location>
</feature>
<organism evidence="3 6">
    <name type="scientific">Peronospora belbahrii</name>
    <dbReference type="NCBI Taxonomy" id="622444"/>
    <lineage>
        <taxon>Eukaryota</taxon>
        <taxon>Sar</taxon>
        <taxon>Stramenopiles</taxon>
        <taxon>Oomycota</taxon>
        <taxon>Peronosporomycetes</taxon>
        <taxon>Peronosporales</taxon>
        <taxon>Peronosporaceae</taxon>
        <taxon>Peronospora</taxon>
    </lineage>
</organism>
<dbReference type="Proteomes" id="UP001158986">
    <property type="component" value="Unassembled WGS sequence"/>
</dbReference>
<evidence type="ECO:0000256" key="1">
    <source>
        <dbReference type="SAM" id="MobiDB-lite"/>
    </source>
</evidence>
<comment type="caution">
    <text evidence="3">The sequence shown here is derived from an EMBL/GenBank/DDBJ whole genome shotgun (WGS) entry which is preliminary data.</text>
</comment>
<dbReference type="EMBL" id="CAKLCB010000255">
    <property type="protein sequence ID" value="CAH0518051.1"/>
    <property type="molecule type" value="Genomic_DNA"/>
</dbReference>
<reference evidence="3 5" key="1">
    <citation type="submission" date="2021-11" db="EMBL/GenBank/DDBJ databases">
        <authorList>
            <person name="Islam A."/>
            <person name="Islam S."/>
            <person name="Flora M.S."/>
            <person name="Rahman M."/>
            <person name="Ziaur R.M."/>
            <person name="Epstein J.H."/>
            <person name="Hassan M."/>
            <person name="Klassen M."/>
            <person name="Woodard K."/>
            <person name="Webb A."/>
            <person name="Webby R.J."/>
            <person name="El Zowalaty M.E."/>
        </authorList>
    </citation>
    <scope>NUCLEOTIDE SEQUENCE</scope>
    <source>
        <strain evidence="4">Pbs1</strain>
        <strain evidence="3">Pbs3</strain>
    </source>
</reference>
<keyword evidence="5" id="KW-1185">Reference proteome</keyword>
<evidence type="ECO:0000313" key="4">
    <source>
        <dbReference type="EMBL" id="CAH0518051.1"/>
    </source>
</evidence>
<evidence type="ECO:0000256" key="2">
    <source>
        <dbReference type="SAM" id="SignalP"/>
    </source>
</evidence>
<evidence type="ECO:0000313" key="6">
    <source>
        <dbReference type="Proteomes" id="UP001160483"/>
    </source>
</evidence>
<evidence type="ECO:0000313" key="3">
    <source>
        <dbReference type="EMBL" id="CAH0483086.1"/>
    </source>
</evidence>
<feature type="region of interest" description="Disordered" evidence="1">
    <location>
        <begin position="345"/>
        <end position="381"/>
    </location>
</feature>
<dbReference type="Proteomes" id="UP001160483">
    <property type="component" value="Unassembled WGS sequence"/>
</dbReference>
<accession>A0AAU9LTA4</accession>
<evidence type="ECO:0000313" key="5">
    <source>
        <dbReference type="Proteomes" id="UP001158986"/>
    </source>
</evidence>
<dbReference type="AlphaFoldDB" id="A0AAU9LTA4"/>
<feature type="signal peptide" evidence="2">
    <location>
        <begin position="1"/>
        <end position="27"/>
    </location>
</feature>
<keyword evidence="2" id="KW-0732">Signal</keyword>
<feature type="chain" id="PRO_5043426250" description="Chitin-binding type-4 domain-containing protein" evidence="2">
    <location>
        <begin position="28"/>
        <end position="381"/>
    </location>
</feature>
<proteinExistence type="predicted"/>
<dbReference type="EMBL" id="CAKKTJ010000337">
    <property type="protein sequence ID" value="CAH0483086.1"/>
    <property type="molecule type" value="Genomic_DNA"/>
</dbReference>
<name>A0AAU9LTA4_9STRA</name>
<protein>
    <recommendedName>
        <fullName evidence="7">Chitin-binding type-4 domain-containing protein</fullName>
    </recommendedName>
</protein>